<dbReference type="SUPFAM" id="SSF52540">
    <property type="entry name" value="P-loop containing nucleoside triphosphate hydrolases"/>
    <property type="match status" value="1"/>
</dbReference>
<evidence type="ECO:0000256" key="1">
    <source>
        <dbReference type="SAM" id="MobiDB-lite"/>
    </source>
</evidence>
<proteinExistence type="predicted"/>
<dbReference type="Proteomes" id="UP000887566">
    <property type="component" value="Unplaced"/>
</dbReference>
<feature type="region of interest" description="Disordered" evidence="1">
    <location>
        <begin position="71"/>
        <end position="95"/>
    </location>
</feature>
<keyword evidence="2" id="KW-1185">Reference proteome</keyword>
<dbReference type="PANTHER" id="PTHR47642:SF5">
    <property type="entry name" value="ATP-DEPENDENT DNA HELICASE"/>
    <property type="match status" value="1"/>
</dbReference>
<organism evidence="2 3">
    <name type="scientific">Plectus sambesii</name>
    <dbReference type="NCBI Taxonomy" id="2011161"/>
    <lineage>
        <taxon>Eukaryota</taxon>
        <taxon>Metazoa</taxon>
        <taxon>Ecdysozoa</taxon>
        <taxon>Nematoda</taxon>
        <taxon>Chromadorea</taxon>
        <taxon>Plectida</taxon>
        <taxon>Plectina</taxon>
        <taxon>Plectoidea</taxon>
        <taxon>Plectidae</taxon>
        <taxon>Plectus</taxon>
    </lineage>
</organism>
<dbReference type="InterPro" id="IPR027417">
    <property type="entry name" value="P-loop_NTPase"/>
</dbReference>
<accession>A0A914UPU7</accession>
<reference evidence="3" key="1">
    <citation type="submission" date="2022-11" db="UniProtKB">
        <authorList>
            <consortium name="WormBaseParasite"/>
        </authorList>
    </citation>
    <scope>IDENTIFICATION</scope>
</reference>
<name>A0A914UPU7_9BILA</name>
<dbReference type="AlphaFoldDB" id="A0A914UPU7"/>
<sequence length="95" mass="10735">MLRKTITCHKAQGLSMDIVFADIGKETFVAGMAYVCLSRVRRLSNLYLIDFNPAHIRCCEHGYKEYQRLRPTAFPSPSPPPHQVQRTSGVRQAAS</sequence>
<dbReference type="InterPro" id="IPR051055">
    <property type="entry name" value="PIF1_helicase"/>
</dbReference>
<dbReference type="PANTHER" id="PTHR47642">
    <property type="entry name" value="ATP-DEPENDENT DNA HELICASE"/>
    <property type="match status" value="1"/>
</dbReference>
<evidence type="ECO:0000313" key="3">
    <source>
        <dbReference type="WBParaSite" id="PSAMB.scaffold11290size3461.g34047.t1"/>
    </source>
</evidence>
<dbReference type="WBParaSite" id="PSAMB.scaffold11290size3461.g34047.t1">
    <property type="protein sequence ID" value="PSAMB.scaffold11290size3461.g34047.t1"/>
    <property type="gene ID" value="PSAMB.scaffold11290size3461.g34047"/>
</dbReference>
<feature type="compositionally biased region" description="Polar residues" evidence="1">
    <location>
        <begin position="84"/>
        <end position="95"/>
    </location>
</feature>
<protein>
    <submittedName>
        <fullName evidence="3">UvrD-like helicase C-terminal domain-containing protein</fullName>
    </submittedName>
</protein>
<evidence type="ECO:0000313" key="2">
    <source>
        <dbReference type="Proteomes" id="UP000887566"/>
    </source>
</evidence>
<dbReference type="CDD" id="cd18809">
    <property type="entry name" value="SF1_C_RecD"/>
    <property type="match status" value="1"/>
</dbReference>